<sequence>MKLIKIITIAAVMLASQFSFAGWQNNTTVTIGTSSFYGSLRATRDSANNTEYLACYVNGQTDAITCFARDASSNYKSCTIASPDDGDYATVSAVSSSTYLYVAFSGGTCTRVQATNGSYNLP</sequence>
<organism evidence="2 3">
    <name type="scientific">Pleionea litopenaei</name>
    <dbReference type="NCBI Taxonomy" id="3070815"/>
    <lineage>
        <taxon>Bacteria</taxon>
        <taxon>Pseudomonadati</taxon>
        <taxon>Pseudomonadota</taxon>
        <taxon>Gammaproteobacteria</taxon>
        <taxon>Oceanospirillales</taxon>
        <taxon>Pleioneaceae</taxon>
        <taxon>Pleionea</taxon>
    </lineage>
</organism>
<name>A0AA51X6Z4_9GAMM</name>
<feature type="chain" id="PRO_5041215861" description="Secreted protein" evidence="1">
    <location>
        <begin position="22"/>
        <end position="122"/>
    </location>
</feature>
<dbReference type="Proteomes" id="UP001239782">
    <property type="component" value="Chromosome"/>
</dbReference>
<accession>A0AA51X6Z4</accession>
<dbReference type="EMBL" id="CP133548">
    <property type="protein sequence ID" value="WMS87356.1"/>
    <property type="molecule type" value="Genomic_DNA"/>
</dbReference>
<evidence type="ECO:0008006" key="4">
    <source>
        <dbReference type="Google" id="ProtNLM"/>
    </source>
</evidence>
<evidence type="ECO:0000256" key="1">
    <source>
        <dbReference type="SAM" id="SignalP"/>
    </source>
</evidence>
<keyword evidence="3" id="KW-1185">Reference proteome</keyword>
<feature type="signal peptide" evidence="1">
    <location>
        <begin position="1"/>
        <end position="21"/>
    </location>
</feature>
<keyword evidence="1" id="KW-0732">Signal</keyword>
<protein>
    <recommendedName>
        <fullName evidence="4">Secreted protein</fullName>
    </recommendedName>
</protein>
<dbReference type="AlphaFoldDB" id="A0AA51X6Z4"/>
<dbReference type="RefSeq" id="WP_309202497.1">
    <property type="nucleotide sequence ID" value="NZ_CP133548.1"/>
</dbReference>
<gene>
    <name evidence="2" type="ORF">Q9312_00150</name>
</gene>
<reference evidence="2 3" key="1">
    <citation type="submission" date="2023-08" db="EMBL/GenBank/DDBJ databases">
        <title>Pleionea litopenaei sp. nov., isolated from stomach of juvenile Litopenaeus vannamei.</title>
        <authorList>
            <person name="Rho A.M."/>
            <person name="Hwang C.Y."/>
        </authorList>
    </citation>
    <scope>NUCLEOTIDE SEQUENCE [LARGE SCALE GENOMIC DNA]</scope>
    <source>
        <strain evidence="2 3">HL-JVS1</strain>
    </source>
</reference>
<evidence type="ECO:0000313" key="2">
    <source>
        <dbReference type="EMBL" id="WMS87356.1"/>
    </source>
</evidence>
<proteinExistence type="predicted"/>
<dbReference type="KEGG" id="plei:Q9312_00150"/>
<evidence type="ECO:0000313" key="3">
    <source>
        <dbReference type="Proteomes" id="UP001239782"/>
    </source>
</evidence>